<dbReference type="EMBL" id="DXGD01000146">
    <property type="protein sequence ID" value="HIW99306.1"/>
    <property type="molecule type" value="Genomic_DNA"/>
</dbReference>
<evidence type="ECO:0000256" key="21">
    <source>
        <dbReference type="ARBA" id="ARBA00049966"/>
    </source>
</evidence>
<dbReference type="Proteomes" id="UP000824151">
    <property type="component" value="Unassembled WGS sequence"/>
</dbReference>
<evidence type="ECO:0000256" key="14">
    <source>
        <dbReference type="ARBA" id="ARBA00032370"/>
    </source>
</evidence>
<name>A0A9D1S3B0_9MICC</name>
<keyword evidence="3" id="KW-1003">Cell membrane</keyword>
<dbReference type="InterPro" id="IPR001182">
    <property type="entry name" value="FtsW/RodA"/>
</dbReference>
<dbReference type="GO" id="GO:0008955">
    <property type="term" value="F:peptidoglycan glycosyltransferase activity"/>
    <property type="evidence" value="ECO:0007669"/>
    <property type="project" value="UniProtKB-EC"/>
</dbReference>
<evidence type="ECO:0000256" key="17">
    <source>
        <dbReference type="ARBA" id="ARBA00041185"/>
    </source>
</evidence>
<organism evidence="23 24">
    <name type="scientific">Candidatus Nesterenkonia stercoripullorum</name>
    <dbReference type="NCBI Taxonomy" id="2838701"/>
    <lineage>
        <taxon>Bacteria</taxon>
        <taxon>Bacillati</taxon>
        <taxon>Actinomycetota</taxon>
        <taxon>Actinomycetes</taxon>
        <taxon>Micrococcales</taxon>
        <taxon>Micrococcaceae</taxon>
        <taxon>Nesterenkonia</taxon>
    </lineage>
</organism>
<protein>
    <recommendedName>
        <fullName evidence="17">Probable peptidoglycan glycosyltransferase FtsW</fullName>
        <ecNumber evidence="19">2.4.99.28</ecNumber>
    </recommendedName>
    <alternativeName>
        <fullName evidence="18">Cell division protein FtsW</fullName>
    </alternativeName>
    <alternativeName>
        <fullName evidence="15">Cell wall polymerase</fullName>
    </alternativeName>
    <alternativeName>
        <fullName evidence="14">Peptidoglycan polymerase</fullName>
    </alternativeName>
</protein>
<accession>A0A9D1S3B0</accession>
<keyword evidence="6" id="KW-0808">Transferase</keyword>
<dbReference type="GO" id="GO:0051301">
    <property type="term" value="P:cell division"/>
    <property type="evidence" value="ECO:0007669"/>
    <property type="project" value="UniProtKB-KW"/>
</dbReference>
<feature type="transmembrane region" description="Helical" evidence="22">
    <location>
        <begin position="30"/>
        <end position="53"/>
    </location>
</feature>
<dbReference type="GO" id="GO:0032153">
    <property type="term" value="C:cell division site"/>
    <property type="evidence" value="ECO:0007669"/>
    <property type="project" value="TreeGrafter"/>
</dbReference>
<evidence type="ECO:0000256" key="9">
    <source>
        <dbReference type="ARBA" id="ARBA00022984"/>
    </source>
</evidence>
<keyword evidence="4" id="KW-0132">Cell division</keyword>
<evidence type="ECO:0000256" key="3">
    <source>
        <dbReference type="ARBA" id="ARBA00022475"/>
    </source>
</evidence>
<dbReference type="GO" id="GO:0009252">
    <property type="term" value="P:peptidoglycan biosynthetic process"/>
    <property type="evidence" value="ECO:0007669"/>
    <property type="project" value="UniProtKB-KW"/>
</dbReference>
<dbReference type="Pfam" id="PF01098">
    <property type="entry name" value="FTSW_RODA_SPOVE"/>
    <property type="match status" value="1"/>
</dbReference>
<feature type="transmembrane region" description="Helical" evidence="22">
    <location>
        <begin position="365"/>
        <end position="387"/>
    </location>
</feature>
<dbReference type="InterPro" id="IPR018365">
    <property type="entry name" value="Cell_cycle_FtsW-rel_CS"/>
</dbReference>
<evidence type="ECO:0000256" key="13">
    <source>
        <dbReference type="ARBA" id="ARBA00023316"/>
    </source>
</evidence>
<reference evidence="23" key="1">
    <citation type="journal article" date="2021" name="PeerJ">
        <title>Extensive microbial diversity within the chicken gut microbiome revealed by metagenomics and culture.</title>
        <authorList>
            <person name="Gilroy R."/>
            <person name="Ravi A."/>
            <person name="Getino M."/>
            <person name="Pursley I."/>
            <person name="Horton D.L."/>
            <person name="Alikhan N.F."/>
            <person name="Baker D."/>
            <person name="Gharbi K."/>
            <person name="Hall N."/>
            <person name="Watson M."/>
            <person name="Adriaenssens E.M."/>
            <person name="Foster-Nyarko E."/>
            <person name="Jarju S."/>
            <person name="Secka A."/>
            <person name="Antonio M."/>
            <person name="Oren A."/>
            <person name="Chaudhuri R.R."/>
            <person name="La Ragione R."/>
            <person name="Hildebrand F."/>
            <person name="Pallen M.J."/>
        </authorList>
    </citation>
    <scope>NUCLEOTIDE SEQUENCE</scope>
    <source>
        <strain evidence="23">ChiHejej3B27-3195</strain>
    </source>
</reference>
<keyword evidence="11 22" id="KW-0472">Membrane</keyword>
<evidence type="ECO:0000256" key="7">
    <source>
        <dbReference type="ARBA" id="ARBA00022692"/>
    </source>
</evidence>
<feature type="transmembrane region" description="Helical" evidence="22">
    <location>
        <begin position="299"/>
        <end position="319"/>
    </location>
</feature>
<evidence type="ECO:0000256" key="22">
    <source>
        <dbReference type="SAM" id="Phobius"/>
    </source>
</evidence>
<evidence type="ECO:0000256" key="18">
    <source>
        <dbReference type="ARBA" id="ARBA00041418"/>
    </source>
</evidence>
<dbReference type="GO" id="GO:0015648">
    <property type="term" value="F:lipid-linked peptidoglycan transporter activity"/>
    <property type="evidence" value="ECO:0007669"/>
    <property type="project" value="TreeGrafter"/>
</dbReference>
<dbReference type="InterPro" id="IPR013437">
    <property type="entry name" value="FtsW"/>
</dbReference>
<comment type="subcellular location">
    <subcellularLocation>
        <location evidence="1">Cell membrane</location>
        <topology evidence="1">Multi-pass membrane protein</topology>
    </subcellularLocation>
</comment>
<evidence type="ECO:0000256" key="1">
    <source>
        <dbReference type="ARBA" id="ARBA00004651"/>
    </source>
</evidence>
<proteinExistence type="inferred from homology"/>
<dbReference type="GO" id="GO:0005886">
    <property type="term" value="C:plasma membrane"/>
    <property type="evidence" value="ECO:0007669"/>
    <property type="project" value="UniProtKB-SubCell"/>
</dbReference>
<feature type="transmembrane region" description="Helical" evidence="22">
    <location>
        <begin position="340"/>
        <end position="359"/>
    </location>
</feature>
<dbReference type="PANTHER" id="PTHR30474">
    <property type="entry name" value="CELL CYCLE PROTEIN"/>
    <property type="match status" value="1"/>
</dbReference>
<evidence type="ECO:0000256" key="10">
    <source>
        <dbReference type="ARBA" id="ARBA00022989"/>
    </source>
</evidence>
<dbReference type="GO" id="GO:0008360">
    <property type="term" value="P:regulation of cell shape"/>
    <property type="evidence" value="ECO:0007669"/>
    <property type="project" value="UniProtKB-KW"/>
</dbReference>
<dbReference type="AlphaFoldDB" id="A0A9D1S3B0"/>
<evidence type="ECO:0000256" key="16">
    <source>
        <dbReference type="ARBA" id="ARBA00038053"/>
    </source>
</evidence>
<dbReference type="EC" id="2.4.99.28" evidence="19"/>
<dbReference type="PROSITE" id="PS00428">
    <property type="entry name" value="FTSW_RODA_SPOVE"/>
    <property type="match status" value="1"/>
</dbReference>
<evidence type="ECO:0000256" key="11">
    <source>
        <dbReference type="ARBA" id="ARBA00023136"/>
    </source>
</evidence>
<dbReference type="PANTHER" id="PTHR30474:SF2">
    <property type="entry name" value="PEPTIDOGLYCAN GLYCOSYLTRANSFERASE FTSW-RELATED"/>
    <property type="match status" value="1"/>
</dbReference>
<evidence type="ECO:0000256" key="6">
    <source>
        <dbReference type="ARBA" id="ARBA00022679"/>
    </source>
</evidence>
<keyword evidence="9" id="KW-0573">Peptidoglycan synthesis</keyword>
<evidence type="ECO:0000313" key="24">
    <source>
        <dbReference type="Proteomes" id="UP000824151"/>
    </source>
</evidence>
<keyword evidence="5" id="KW-0328">Glycosyltransferase</keyword>
<comment type="function">
    <text evidence="21">Peptidoglycan polymerase that is essential for cell division.</text>
</comment>
<keyword evidence="13" id="KW-0961">Cell wall biogenesis/degradation</keyword>
<reference evidence="23" key="2">
    <citation type="submission" date="2021-04" db="EMBL/GenBank/DDBJ databases">
        <authorList>
            <person name="Gilroy R."/>
        </authorList>
    </citation>
    <scope>NUCLEOTIDE SEQUENCE</scope>
    <source>
        <strain evidence="23">ChiHejej3B27-3195</strain>
    </source>
</reference>
<comment type="caution">
    <text evidence="23">The sequence shown here is derived from an EMBL/GenBank/DDBJ whole genome shotgun (WGS) entry which is preliminary data.</text>
</comment>
<evidence type="ECO:0000313" key="23">
    <source>
        <dbReference type="EMBL" id="HIW99306.1"/>
    </source>
</evidence>
<keyword evidence="8" id="KW-0133">Cell shape</keyword>
<evidence type="ECO:0000256" key="4">
    <source>
        <dbReference type="ARBA" id="ARBA00022618"/>
    </source>
</evidence>
<feature type="transmembrane region" description="Helical" evidence="22">
    <location>
        <begin position="212"/>
        <end position="231"/>
    </location>
</feature>
<dbReference type="NCBIfam" id="TIGR02614">
    <property type="entry name" value="ftsW"/>
    <property type="match status" value="1"/>
</dbReference>
<comment type="catalytic activity">
    <reaction evidence="20">
        <text>[GlcNAc-(1-&gt;4)-Mur2Ac(oyl-L-Ala-gamma-D-Glu-L-Lys-D-Ala-D-Ala)](n)-di-trans,octa-cis-undecaprenyl diphosphate + beta-D-GlcNAc-(1-&gt;4)-Mur2Ac(oyl-L-Ala-gamma-D-Glu-L-Lys-D-Ala-D-Ala)-di-trans,octa-cis-undecaprenyl diphosphate = [GlcNAc-(1-&gt;4)-Mur2Ac(oyl-L-Ala-gamma-D-Glu-L-Lys-D-Ala-D-Ala)](n+1)-di-trans,octa-cis-undecaprenyl diphosphate + di-trans,octa-cis-undecaprenyl diphosphate + H(+)</text>
        <dbReference type="Rhea" id="RHEA:23708"/>
        <dbReference type="Rhea" id="RHEA-COMP:9602"/>
        <dbReference type="Rhea" id="RHEA-COMP:9603"/>
        <dbReference type="ChEBI" id="CHEBI:15378"/>
        <dbReference type="ChEBI" id="CHEBI:58405"/>
        <dbReference type="ChEBI" id="CHEBI:60033"/>
        <dbReference type="ChEBI" id="CHEBI:78435"/>
        <dbReference type="EC" id="2.4.99.28"/>
    </reaction>
</comment>
<keyword evidence="12" id="KW-0131">Cell cycle</keyword>
<evidence type="ECO:0000256" key="20">
    <source>
        <dbReference type="ARBA" id="ARBA00049902"/>
    </source>
</evidence>
<evidence type="ECO:0000256" key="8">
    <source>
        <dbReference type="ARBA" id="ARBA00022960"/>
    </source>
</evidence>
<gene>
    <name evidence="23" type="primary">ftsW</name>
    <name evidence="23" type="ORF">H9871_04100</name>
</gene>
<feature type="transmembrane region" description="Helical" evidence="22">
    <location>
        <begin position="98"/>
        <end position="120"/>
    </location>
</feature>
<keyword evidence="10 22" id="KW-1133">Transmembrane helix</keyword>
<feature type="transmembrane region" description="Helical" evidence="22">
    <location>
        <begin position="74"/>
        <end position="92"/>
    </location>
</feature>
<comment type="similarity">
    <text evidence="16">Belongs to the SEDS family. FtsW subfamily.</text>
</comment>
<evidence type="ECO:0000256" key="5">
    <source>
        <dbReference type="ARBA" id="ARBA00022676"/>
    </source>
</evidence>
<dbReference type="GO" id="GO:0071555">
    <property type="term" value="P:cell wall organization"/>
    <property type="evidence" value="ECO:0007669"/>
    <property type="project" value="UniProtKB-KW"/>
</dbReference>
<sequence>MSRVTQSSQGSRTAPRATSLWSFLEGGNPYTNYVLILGSTLALSAIGLTMVLSTSSVDASGGDVGSFAMFFRQGGWAIVGLIGMFVMARIPTRWLGTIGWALMIVSSILLALTAFTPLGVEGGGSTNWIRLGPFTGQPSELAKLALVLWGSAVLTRKKHLVQQFSHWVTPLVFPGALTVLVLVLIGGDLGTSLVIIVLVGSLLFTAGVAMRYFLVTAAVALAAVAMLMWITPYRMMRVYAWLGMNCDHVTEPCHQTQQGLYALASGGFWGVGLGQSRQKWAYIPEAENDFIFTILGEELGLLGTLLALSLFAALTLGIYRVAVSTDDQFTRLVCTGTATWLVGQSFINIGMVIGLLPVTGVPLPFISYGGTALTCSLLAVGVILNLARSQHGKPVRPPAGVTQLHAQ</sequence>
<evidence type="ECO:0000256" key="2">
    <source>
        <dbReference type="ARBA" id="ARBA00004752"/>
    </source>
</evidence>
<evidence type="ECO:0000256" key="19">
    <source>
        <dbReference type="ARBA" id="ARBA00044770"/>
    </source>
</evidence>
<comment type="pathway">
    <text evidence="2">Cell wall biogenesis; peptidoglycan biosynthesis.</text>
</comment>
<evidence type="ECO:0000256" key="12">
    <source>
        <dbReference type="ARBA" id="ARBA00023306"/>
    </source>
</evidence>
<evidence type="ECO:0000256" key="15">
    <source>
        <dbReference type="ARBA" id="ARBA00033270"/>
    </source>
</evidence>
<keyword evidence="7 22" id="KW-0812">Transmembrane</keyword>